<feature type="compositionally biased region" description="Basic and acidic residues" evidence="7">
    <location>
        <begin position="25"/>
        <end position="38"/>
    </location>
</feature>
<dbReference type="InterPro" id="IPR010200">
    <property type="entry name" value="HflC"/>
</dbReference>
<comment type="similarity">
    <text evidence="3">Belongs to the band 7/mec-2 family. HflC subfamily.</text>
</comment>
<sequence length="613" mass="68933">MESAMAWNEPGGNSNNQDPWGGRRGGGDKKGPPDLDEAFRKLQDSLNGMFGSGKKRGGDSGSGKGAGFGLLGIGLAVLAAIWLYSAVYVVDEQEQAVVLRFGKYYETVGPGLNIYFPPIDRKYMENVTRERAYTKQGQMLTEDENIVEVPLTVQYKITNLQDFHATDSALRHVVGSTSMDKVLTEGREQMAVEIKERLQRFLDTYRTGITVTQVNVQSAAAPREVQEAFDDVIRAREDEQRARNQAESYANGVVPEARGQAQRIIEDANGYRDEVVSRAKGEADRFTKLVAEYRKAPEVTRQRLYLDTMQEVYSNTSKVLGEPLMSNKSLIAVIVAVVLAIVAWNSFYIVAQTERAVLLQFGRVVQADVQPGLHVKVPYVNQVRKFDARLMTLDAPTQRFLTLEKKAVMVDAYAKWRVQDAERFYTATSGLKQIADERLSRRLESGLRDQFGKRTLHEVVSGERDALMADITASLNRMASKELGIEVVDVRVKAIDLPKEVNRSVFERMSTEREREAREHRAKGNELAEGIRADADRQRRVLLAEAYRESEETRGDGDAQAAAIYAKAYGQDQEFYAFYRSLKAYRESFADKSDVLVLDPSSEFFRFMGKTKP</sequence>
<comment type="subcellular location">
    <subcellularLocation>
        <location evidence="1">Membrane</location>
    </subcellularLocation>
</comment>
<feature type="region of interest" description="Disordered" evidence="7">
    <location>
        <begin position="1"/>
        <end position="38"/>
    </location>
</feature>
<dbReference type="CDD" id="cd03404">
    <property type="entry name" value="SPFH_HflK"/>
    <property type="match status" value="1"/>
</dbReference>
<evidence type="ECO:0000256" key="2">
    <source>
        <dbReference type="ARBA" id="ARBA00006971"/>
    </source>
</evidence>
<feature type="transmembrane region" description="Helical" evidence="8">
    <location>
        <begin position="330"/>
        <end position="351"/>
    </location>
</feature>
<protein>
    <submittedName>
        <fullName evidence="11">Protein HflK</fullName>
    </submittedName>
</protein>
<evidence type="ECO:0000256" key="7">
    <source>
        <dbReference type="SAM" id="MobiDB-lite"/>
    </source>
</evidence>
<feature type="domain" description="Band 7" evidence="9">
    <location>
        <begin position="85"/>
        <end position="233"/>
    </location>
</feature>
<dbReference type="AlphaFoldDB" id="A0A1I8AFC0"/>
<dbReference type="PRINTS" id="PR00721">
    <property type="entry name" value="STOMATIN"/>
</dbReference>
<dbReference type="InterPro" id="IPR001107">
    <property type="entry name" value="Band_7"/>
</dbReference>
<reference evidence="11" key="1">
    <citation type="submission" date="2016-11" db="UniProtKB">
        <authorList>
            <consortium name="WormBaseParasite"/>
        </authorList>
    </citation>
    <scope>IDENTIFICATION</scope>
</reference>
<dbReference type="NCBIfam" id="TIGR01933">
    <property type="entry name" value="hflK"/>
    <property type="match status" value="1"/>
</dbReference>
<keyword evidence="5 8" id="KW-1133">Transmembrane helix</keyword>
<dbReference type="NCBIfam" id="TIGR01932">
    <property type="entry name" value="hflC"/>
    <property type="match status" value="1"/>
</dbReference>
<evidence type="ECO:0000256" key="6">
    <source>
        <dbReference type="ARBA" id="ARBA00023136"/>
    </source>
</evidence>
<proteinExistence type="inferred from homology"/>
<dbReference type="Gene3D" id="3.30.479.30">
    <property type="entry name" value="Band 7 domain"/>
    <property type="match status" value="2"/>
</dbReference>
<dbReference type="Proteomes" id="UP000095287">
    <property type="component" value="Unplaced"/>
</dbReference>
<keyword evidence="6 8" id="KW-0472">Membrane</keyword>
<name>A0A1I8AFC0_9BILA</name>
<dbReference type="SUPFAM" id="SSF117892">
    <property type="entry name" value="Band 7/SPFH domain"/>
    <property type="match status" value="2"/>
</dbReference>
<dbReference type="PANTHER" id="PTHR42911:SF1">
    <property type="entry name" value="MODULATOR OF FTSH PROTEASE HFLC"/>
    <property type="match status" value="1"/>
</dbReference>
<dbReference type="SMART" id="SM00244">
    <property type="entry name" value="PHB"/>
    <property type="match status" value="2"/>
</dbReference>
<evidence type="ECO:0000256" key="5">
    <source>
        <dbReference type="ARBA" id="ARBA00022989"/>
    </source>
</evidence>
<evidence type="ECO:0000313" key="11">
    <source>
        <dbReference type="WBParaSite" id="L893_g5040.t1"/>
    </source>
</evidence>
<dbReference type="GO" id="GO:0016020">
    <property type="term" value="C:membrane"/>
    <property type="evidence" value="ECO:0007669"/>
    <property type="project" value="InterPro"/>
</dbReference>
<dbReference type="PANTHER" id="PTHR42911">
    <property type="entry name" value="MODULATOR OF FTSH PROTEASE HFLC"/>
    <property type="match status" value="1"/>
</dbReference>
<comment type="similarity">
    <text evidence="2">Belongs to the band 7/mec-2 family. HflK subfamily.</text>
</comment>
<evidence type="ECO:0000256" key="1">
    <source>
        <dbReference type="ARBA" id="ARBA00004370"/>
    </source>
</evidence>
<dbReference type="InterPro" id="IPR020980">
    <property type="entry name" value="Membrane_HflK_N"/>
</dbReference>
<dbReference type="InterPro" id="IPR036013">
    <property type="entry name" value="Band_7/SPFH_dom_sf"/>
</dbReference>
<keyword evidence="10" id="KW-1185">Reference proteome</keyword>
<feature type="transmembrane region" description="Helical" evidence="8">
    <location>
        <begin position="68"/>
        <end position="90"/>
    </location>
</feature>
<organism evidence="10 11">
    <name type="scientific">Steinernema glaseri</name>
    <dbReference type="NCBI Taxonomy" id="37863"/>
    <lineage>
        <taxon>Eukaryota</taxon>
        <taxon>Metazoa</taxon>
        <taxon>Ecdysozoa</taxon>
        <taxon>Nematoda</taxon>
        <taxon>Chromadorea</taxon>
        <taxon>Rhabditida</taxon>
        <taxon>Tylenchina</taxon>
        <taxon>Panagrolaimomorpha</taxon>
        <taxon>Strongyloidoidea</taxon>
        <taxon>Steinernematidae</taxon>
        <taxon>Steinernema</taxon>
    </lineage>
</organism>
<evidence type="ECO:0000256" key="8">
    <source>
        <dbReference type="SAM" id="Phobius"/>
    </source>
</evidence>
<evidence type="ECO:0000256" key="3">
    <source>
        <dbReference type="ARBA" id="ARBA00007862"/>
    </source>
</evidence>
<dbReference type="InterPro" id="IPR010201">
    <property type="entry name" value="HflK"/>
</dbReference>
<dbReference type="WBParaSite" id="L893_g5040.t1">
    <property type="protein sequence ID" value="L893_g5040.t1"/>
    <property type="gene ID" value="L893_g5040"/>
</dbReference>
<dbReference type="Pfam" id="PF12221">
    <property type="entry name" value="HflK_N"/>
    <property type="match status" value="1"/>
</dbReference>
<evidence type="ECO:0000256" key="4">
    <source>
        <dbReference type="ARBA" id="ARBA00022692"/>
    </source>
</evidence>
<evidence type="ECO:0000259" key="9">
    <source>
        <dbReference type="SMART" id="SM00244"/>
    </source>
</evidence>
<feature type="domain" description="Band 7" evidence="9">
    <location>
        <begin position="345"/>
        <end position="509"/>
    </location>
</feature>
<dbReference type="CDD" id="cd03405">
    <property type="entry name" value="SPFH_HflC"/>
    <property type="match status" value="1"/>
</dbReference>
<evidence type="ECO:0000313" key="10">
    <source>
        <dbReference type="Proteomes" id="UP000095287"/>
    </source>
</evidence>
<accession>A0A1I8AFC0</accession>
<keyword evidence="4 8" id="KW-0812">Transmembrane</keyword>
<dbReference type="Pfam" id="PF01145">
    <property type="entry name" value="Band_7"/>
    <property type="match status" value="2"/>
</dbReference>
<dbReference type="InterPro" id="IPR001972">
    <property type="entry name" value="Stomatin_HflK_fam"/>
</dbReference>